<keyword evidence="8" id="KW-0645">Protease</keyword>
<evidence type="ECO:0000256" key="5">
    <source>
        <dbReference type="ARBA" id="ARBA00023136"/>
    </source>
</evidence>
<organism evidence="8 9">
    <name type="scientific">Sphingomonas aurea</name>
    <dbReference type="NCBI Taxonomy" id="3063994"/>
    <lineage>
        <taxon>Bacteria</taxon>
        <taxon>Pseudomonadati</taxon>
        <taxon>Pseudomonadota</taxon>
        <taxon>Alphaproteobacteria</taxon>
        <taxon>Sphingomonadales</taxon>
        <taxon>Sphingomonadaceae</taxon>
        <taxon>Sphingomonas</taxon>
    </lineage>
</organism>
<dbReference type="GO" id="GO:0006508">
    <property type="term" value="P:proteolysis"/>
    <property type="evidence" value="ECO:0007669"/>
    <property type="project" value="UniProtKB-KW"/>
</dbReference>
<keyword evidence="5" id="KW-0472">Membrane</keyword>
<keyword evidence="3" id="KW-0812">Transmembrane</keyword>
<dbReference type="CDD" id="cd03404">
    <property type="entry name" value="SPFH_HflK"/>
    <property type="match status" value="1"/>
</dbReference>
<feature type="compositionally biased region" description="Gly residues" evidence="6">
    <location>
        <begin position="23"/>
        <end position="36"/>
    </location>
</feature>
<dbReference type="PANTHER" id="PTHR43327:SF2">
    <property type="entry name" value="MODULATOR OF FTSH PROTEASE HFLK"/>
    <property type="match status" value="1"/>
</dbReference>
<comment type="subcellular location">
    <subcellularLocation>
        <location evidence="1">Membrane</location>
        <topology evidence="1">Single-pass membrane protein</topology>
    </subcellularLocation>
</comment>
<feature type="region of interest" description="Disordered" evidence="6">
    <location>
        <begin position="351"/>
        <end position="376"/>
    </location>
</feature>
<evidence type="ECO:0000313" key="9">
    <source>
        <dbReference type="Proteomes" id="UP001230685"/>
    </source>
</evidence>
<gene>
    <name evidence="8" type="ORF">Q5H91_13780</name>
</gene>
<dbReference type="InterPro" id="IPR050710">
    <property type="entry name" value="Band7/mec-2_domain"/>
</dbReference>
<feature type="compositionally biased region" description="Low complexity" evidence="6">
    <location>
        <begin position="363"/>
        <end position="376"/>
    </location>
</feature>
<comment type="similarity">
    <text evidence="2">Belongs to the band 7/mec-2 family. HflK subfamily.</text>
</comment>
<dbReference type="SUPFAM" id="SSF117892">
    <property type="entry name" value="Band 7/SPFH domain"/>
    <property type="match status" value="1"/>
</dbReference>
<dbReference type="RefSeq" id="WP_305174008.1">
    <property type="nucleotide sequence ID" value="NZ_JAUUDS010000008.1"/>
</dbReference>
<evidence type="ECO:0000256" key="3">
    <source>
        <dbReference type="ARBA" id="ARBA00022692"/>
    </source>
</evidence>
<dbReference type="Proteomes" id="UP001230685">
    <property type="component" value="Unassembled WGS sequence"/>
</dbReference>
<evidence type="ECO:0000256" key="4">
    <source>
        <dbReference type="ARBA" id="ARBA00022989"/>
    </source>
</evidence>
<reference evidence="8 9" key="1">
    <citation type="submission" date="2023-07" db="EMBL/GenBank/DDBJ databases">
        <authorList>
            <person name="Kim M.K."/>
        </authorList>
    </citation>
    <scope>NUCLEOTIDE SEQUENCE [LARGE SCALE GENOMIC DNA]</scope>
    <source>
        <strain evidence="8 9">KR1UV-12</strain>
    </source>
</reference>
<dbReference type="InterPro" id="IPR001107">
    <property type="entry name" value="Band_7"/>
</dbReference>
<keyword evidence="9" id="KW-1185">Reference proteome</keyword>
<dbReference type="InterPro" id="IPR010201">
    <property type="entry name" value="HflK"/>
</dbReference>
<dbReference type="SMART" id="SM00244">
    <property type="entry name" value="PHB"/>
    <property type="match status" value="1"/>
</dbReference>
<evidence type="ECO:0000259" key="7">
    <source>
        <dbReference type="SMART" id="SM00244"/>
    </source>
</evidence>
<evidence type="ECO:0000313" key="8">
    <source>
        <dbReference type="EMBL" id="MDP1028290.1"/>
    </source>
</evidence>
<dbReference type="InterPro" id="IPR036013">
    <property type="entry name" value="Band_7/SPFH_dom_sf"/>
</dbReference>
<dbReference type="Gene3D" id="3.30.479.30">
    <property type="entry name" value="Band 7 domain"/>
    <property type="match status" value="1"/>
</dbReference>
<keyword evidence="8" id="KW-0378">Hydrolase</keyword>
<proteinExistence type="inferred from homology"/>
<dbReference type="Pfam" id="PF01145">
    <property type="entry name" value="Band_7"/>
    <property type="match status" value="1"/>
</dbReference>
<protein>
    <submittedName>
        <fullName evidence="8">Protease modulator HflK</fullName>
    </submittedName>
</protein>
<evidence type="ECO:0000256" key="1">
    <source>
        <dbReference type="ARBA" id="ARBA00004167"/>
    </source>
</evidence>
<evidence type="ECO:0000256" key="6">
    <source>
        <dbReference type="SAM" id="MobiDB-lite"/>
    </source>
</evidence>
<accession>A0ABT9EMU8</accession>
<feature type="region of interest" description="Disordered" evidence="6">
    <location>
        <begin position="15"/>
        <end position="55"/>
    </location>
</feature>
<dbReference type="GO" id="GO:0008233">
    <property type="term" value="F:peptidase activity"/>
    <property type="evidence" value="ECO:0007669"/>
    <property type="project" value="UniProtKB-KW"/>
</dbReference>
<keyword evidence="4" id="KW-1133">Transmembrane helix</keyword>
<name>A0ABT9EMU8_9SPHN</name>
<dbReference type="EMBL" id="JAUUDS010000008">
    <property type="protein sequence ID" value="MDP1028290.1"/>
    <property type="molecule type" value="Genomic_DNA"/>
</dbReference>
<dbReference type="PANTHER" id="PTHR43327">
    <property type="entry name" value="STOMATIN-LIKE PROTEIN 2, MITOCHONDRIAL"/>
    <property type="match status" value="1"/>
</dbReference>
<comment type="caution">
    <text evidence="8">The sequence shown here is derived from an EMBL/GenBank/DDBJ whole genome shotgun (WGS) entry which is preliminary data.</text>
</comment>
<feature type="domain" description="Band 7" evidence="7">
    <location>
        <begin position="107"/>
        <end position="273"/>
    </location>
</feature>
<evidence type="ECO:0000256" key="2">
    <source>
        <dbReference type="ARBA" id="ARBA00006971"/>
    </source>
</evidence>
<sequence length="376" mass="40017">MTILPRWGKRPIILAADNSDGAGPKGPWGGGGSGDGEGPRNPWSLPPAGRRGASKPTALDEFLKKARGSGGGNGGGGGFPGLPTGANPRVLWAIGTALLVGAWLVLTSFHQIGPQQRGIVTYFGRYAGTLLPGIQLTPPAPIARVQTVDVQRFRTENFPRGEGVNLTLTGDQNIVDLTYSVRWNIQNPRDYVFQLAQPEETVRAAAESAMRAVIATTTLDQALGAGRTTIEQRVAETTQNILNSYRSGVRIQGVSINRAAAPQQIVDDFNKVTAAQQEAVGAVNKARSYAQQVVAGAQGEAAAFDRVYEQYRLAPEVTRRRMYYETMEAVLAKSDKTIVEPQNVVPYLPLPTAKRAPDPEVNAAAAQPAQQAGGGQ</sequence>